<accession>A0A2M8W3N5</accession>
<keyword evidence="2" id="KW-0472">Membrane</keyword>
<comment type="caution">
    <text evidence="4">The sequence shown here is derived from an EMBL/GenBank/DDBJ whole genome shotgun (WGS) entry which is preliminary data.</text>
</comment>
<name>A0A2M8W3N5_9MICO</name>
<evidence type="ECO:0000313" key="5">
    <source>
        <dbReference type="Proteomes" id="UP000231586"/>
    </source>
</evidence>
<feature type="region of interest" description="Disordered" evidence="1">
    <location>
        <begin position="1"/>
        <end position="28"/>
    </location>
</feature>
<dbReference type="OrthoDB" id="5244233at2"/>
<keyword evidence="5" id="KW-1185">Reference proteome</keyword>
<gene>
    <name evidence="4" type="ORF">CLV34_2724</name>
</gene>
<proteinExistence type="predicted"/>
<feature type="compositionally biased region" description="Polar residues" evidence="1">
    <location>
        <begin position="1"/>
        <end position="15"/>
    </location>
</feature>
<dbReference type="Proteomes" id="UP000231586">
    <property type="component" value="Unassembled WGS sequence"/>
</dbReference>
<sequence length="276" mass="28807">MSAPESSAPRTSGTNVPHARPVDVGPRAPARRKQVVRIGSLVCGIAASLFAAGCLTLGQGFAAFVPSDPATASAGFARGADGGVRVLVAPADERETTVIELFATGESARPFWTATRTAEARTTWPSDLRLGQAPPGWTVTTTGKRSPATARALLLSNGCFGGVQEIPSVTRLGADDVVAYADEPALTREEFLAHGTGGYTPCGDDERTGRWAVVALVTGGVGGALLVVALVLRVRRPVRTGPPGWYPDPAGGPDLRWWDGAVWSLATLPRRSRRTS</sequence>
<keyword evidence="2" id="KW-1133">Transmembrane helix</keyword>
<dbReference type="Pfam" id="PF10708">
    <property type="entry name" value="DUF2510"/>
    <property type="match status" value="1"/>
</dbReference>
<evidence type="ECO:0000313" key="4">
    <source>
        <dbReference type="EMBL" id="PJI85543.1"/>
    </source>
</evidence>
<dbReference type="EMBL" id="PGTZ01000011">
    <property type="protein sequence ID" value="PJI85543.1"/>
    <property type="molecule type" value="Genomic_DNA"/>
</dbReference>
<feature type="transmembrane region" description="Helical" evidence="2">
    <location>
        <begin position="35"/>
        <end position="58"/>
    </location>
</feature>
<evidence type="ECO:0000256" key="2">
    <source>
        <dbReference type="SAM" id="Phobius"/>
    </source>
</evidence>
<keyword evidence="2" id="KW-0812">Transmembrane</keyword>
<feature type="domain" description="DUF2510" evidence="3">
    <location>
        <begin position="243"/>
        <end position="271"/>
    </location>
</feature>
<reference evidence="4 5" key="1">
    <citation type="submission" date="2017-11" db="EMBL/GenBank/DDBJ databases">
        <title>Genomic Encyclopedia of Archaeal and Bacterial Type Strains, Phase II (KMG-II): From Individual Species to Whole Genera.</title>
        <authorList>
            <person name="Goeker M."/>
        </authorList>
    </citation>
    <scope>NUCLEOTIDE SEQUENCE [LARGE SCALE GENOMIC DNA]</scope>
    <source>
        <strain evidence="4 5">DSM 22413</strain>
    </source>
</reference>
<organism evidence="4 5">
    <name type="scientific">Luteimicrobium subarcticum</name>
    <dbReference type="NCBI Taxonomy" id="620910"/>
    <lineage>
        <taxon>Bacteria</taxon>
        <taxon>Bacillati</taxon>
        <taxon>Actinomycetota</taxon>
        <taxon>Actinomycetes</taxon>
        <taxon>Micrococcales</taxon>
        <taxon>Luteimicrobium</taxon>
    </lineage>
</organism>
<feature type="transmembrane region" description="Helical" evidence="2">
    <location>
        <begin position="211"/>
        <end position="232"/>
    </location>
</feature>
<dbReference type="AlphaFoldDB" id="A0A2M8W3N5"/>
<protein>
    <submittedName>
        <fullName evidence="4">Uncharacterized protein DUF2510</fullName>
    </submittedName>
</protein>
<evidence type="ECO:0000256" key="1">
    <source>
        <dbReference type="SAM" id="MobiDB-lite"/>
    </source>
</evidence>
<dbReference type="InterPro" id="IPR018929">
    <property type="entry name" value="DUF2510"/>
</dbReference>
<evidence type="ECO:0000259" key="3">
    <source>
        <dbReference type="Pfam" id="PF10708"/>
    </source>
</evidence>
<dbReference type="RefSeq" id="WP_157803857.1">
    <property type="nucleotide sequence ID" value="NZ_PGTZ01000011.1"/>
</dbReference>